<gene>
    <name evidence="3" type="ORF">SLS53_006186</name>
</gene>
<proteinExistence type="predicted"/>
<evidence type="ECO:0000259" key="2">
    <source>
        <dbReference type="Pfam" id="PF00248"/>
    </source>
</evidence>
<dbReference type="PANTHER" id="PTHR43364:SF4">
    <property type="entry name" value="NAD(P)-LINKED OXIDOREDUCTASE SUPERFAMILY PROTEIN"/>
    <property type="match status" value="1"/>
</dbReference>
<dbReference type="EMBL" id="JAJSPL020000026">
    <property type="protein sequence ID" value="KAK7738374.1"/>
    <property type="molecule type" value="Genomic_DNA"/>
</dbReference>
<sequence length="320" mass="35192">MPSLSLALGTVLFHPAEKLQPALDAAKAAGIQEIDTAETYGPNEADLGIIGAADQGFIISSKNPGGWKPGALREVIPKTNASLERLRVKSLDILYVHGPDRSLGLDEWVPQVDELYRQGKFLRFGVSNFSAEEVQALHAYSKEKGYVLPTVYQGNYNAVSRVIETTLFPVLRELGIAFYAYSPIGGGFLTKSRSALEEGTEVGRFAKGDADLGKLYRNLYFKPRLLEGLDKWEEVASLQGVPKAELAYRWIYYHSSIKPELGDTLILGAGKAEQITQTVESLKRGPLKPEVVRSIDEIWELVKDDAFIDNFQATSGKLAS</sequence>
<dbReference type="GO" id="GO:0016491">
    <property type="term" value="F:oxidoreductase activity"/>
    <property type="evidence" value="ECO:0007669"/>
    <property type="project" value="UniProtKB-KW"/>
</dbReference>
<dbReference type="InterPro" id="IPR036812">
    <property type="entry name" value="NAD(P)_OxRdtase_dom_sf"/>
</dbReference>
<comment type="caution">
    <text evidence="3">The sequence shown here is derived from an EMBL/GenBank/DDBJ whole genome shotgun (WGS) entry which is preliminary data.</text>
</comment>
<dbReference type="AlphaFoldDB" id="A0AAN9YFE7"/>
<dbReference type="Proteomes" id="UP001320245">
    <property type="component" value="Unassembled WGS sequence"/>
</dbReference>
<dbReference type="SUPFAM" id="SSF51430">
    <property type="entry name" value="NAD(P)-linked oxidoreductase"/>
    <property type="match status" value="1"/>
</dbReference>
<accession>A0AAN9YFE7</accession>
<reference evidence="3 4" key="1">
    <citation type="journal article" date="2023" name="PLoS ONE">
        <title>Cytospora paraplurivora sp. nov. isolated from orchards with fruit tree decline syndrome in Ontario, Canada.</title>
        <authorList>
            <person name="Ilyukhin E."/>
            <person name="Nguyen H.D.T."/>
            <person name="Castle A.J."/>
            <person name="Ellouze W."/>
        </authorList>
    </citation>
    <scope>NUCLEOTIDE SEQUENCE [LARGE SCALE GENOMIC DNA]</scope>
    <source>
        <strain evidence="3 4">FDS-564</strain>
    </source>
</reference>
<keyword evidence="4" id="KW-1185">Reference proteome</keyword>
<dbReference type="InterPro" id="IPR050523">
    <property type="entry name" value="AKR_Detox_Biosynth"/>
</dbReference>
<protein>
    <recommendedName>
        <fullName evidence="2">NADP-dependent oxidoreductase domain-containing protein</fullName>
    </recommendedName>
</protein>
<feature type="domain" description="NADP-dependent oxidoreductase" evidence="2">
    <location>
        <begin position="9"/>
        <end position="300"/>
    </location>
</feature>
<evidence type="ECO:0000313" key="3">
    <source>
        <dbReference type="EMBL" id="KAK7738374.1"/>
    </source>
</evidence>
<dbReference type="InterPro" id="IPR020471">
    <property type="entry name" value="AKR"/>
</dbReference>
<organism evidence="3 4">
    <name type="scientific">Cytospora paraplurivora</name>
    <dbReference type="NCBI Taxonomy" id="2898453"/>
    <lineage>
        <taxon>Eukaryota</taxon>
        <taxon>Fungi</taxon>
        <taxon>Dikarya</taxon>
        <taxon>Ascomycota</taxon>
        <taxon>Pezizomycotina</taxon>
        <taxon>Sordariomycetes</taxon>
        <taxon>Sordariomycetidae</taxon>
        <taxon>Diaporthales</taxon>
        <taxon>Cytosporaceae</taxon>
        <taxon>Cytospora</taxon>
    </lineage>
</organism>
<dbReference type="InterPro" id="IPR023210">
    <property type="entry name" value="NADP_OxRdtase_dom"/>
</dbReference>
<name>A0AAN9YFE7_9PEZI</name>
<keyword evidence="1" id="KW-0560">Oxidoreductase</keyword>
<dbReference type="Pfam" id="PF00248">
    <property type="entry name" value="Aldo_ket_red"/>
    <property type="match status" value="1"/>
</dbReference>
<dbReference type="CDD" id="cd19075">
    <property type="entry name" value="AKR_AKR7A1-5"/>
    <property type="match status" value="1"/>
</dbReference>
<dbReference type="Gene3D" id="3.20.20.100">
    <property type="entry name" value="NADP-dependent oxidoreductase domain"/>
    <property type="match status" value="1"/>
</dbReference>
<evidence type="ECO:0000256" key="1">
    <source>
        <dbReference type="ARBA" id="ARBA00023002"/>
    </source>
</evidence>
<evidence type="ECO:0000313" key="4">
    <source>
        <dbReference type="Proteomes" id="UP001320245"/>
    </source>
</evidence>
<dbReference type="PRINTS" id="PR00069">
    <property type="entry name" value="ALDKETRDTASE"/>
</dbReference>
<dbReference type="PANTHER" id="PTHR43364">
    <property type="entry name" value="NADH-SPECIFIC METHYLGLYOXAL REDUCTASE-RELATED"/>
    <property type="match status" value="1"/>
</dbReference>